<dbReference type="OMA" id="NKPWHIC"/>
<keyword evidence="13" id="KW-0966">Cell projection</keyword>
<evidence type="ECO:0000313" key="18">
    <source>
        <dbReference type="EMBL" id="CEO99891.1"/>
    </source>
</evidence>
<dbReference type="SMART" id="SM00178">
    <property type="entry name" value="SAR"/>
    <property type="match status" value="1"/>
</dbReference>
<evidence type="ECO:0000256" key="3">
    <source>
        <dbReference type="ARBA" id="ARBA00004522"/>
    </source>
</evidence>
<name>A0A0G4IXU6_PLABS</name>
<dbReference type="NCBIfam" id="TIGR00231">
    <property type="entry name" value="small_GTP"/>
    <property type="match status" value="1"/>
</dbReference>
<dbReference type="GO" id="GO:0003924">
    <property type="term" value="F:GTPase activity"/>
    <property type="evidence" value="ECO:0007669"/>
    <property type="project" value="InterPro"/>
</dbReference>
<evidence type="ECO:0000256" key="4">
    <source>
        <dbReference type="ARBA" id="ARBA00019766"/>
    </source>
</evidence>
<reference evidence="19 21" key="2">
    <citation type="submission" date="2018-03" db="EMBL/GenBank/DDBJ databases">
        <authorList>
            <person name="Fogelqvist J."/>
        </authorList>
    </citation>
    <scope>NUCLEOTIDE SEQUENCE [LARGE SCALE GENOMIC DNA]</scope>
</reference>
<dbReference type="InterPro" id="IPR024156">
    <property type="entry name" value="Small_GTPase_ARF"/>
</dbReference>
<reference evidence="18 20" key="1">
    <citation type="submission" date="2015-02" db="EMBL/GenBank/DDBJ databases">
        <authorList>
            <person name="Chooi Y.-H."/>
        </authorList>
    </citation>
    <scope>NUCLEOTIDE SEQUENCE [LARGE SCALE GENOMIC DNA]</scope>
    <source>
        <strain evidence="18">E3</strain>
    </source>
</reference>
<evidence type="ECO:0000313" key="19">
    <source>
        <dbReference type="EMBL" id="SPQ99525.1"/>
    </source>
</evidence>
<keyword evidence="8 15" id="KW-0547">Nucleotide-binding</keyword>
<protein>
    <recommendedName>
        <fullName evidence="4">ADP-ribosylation factor-like protein 6</fullName>
    </recommendedName>
</protein>
<dbReference type="InterPro" id="IPR005225">
    <property type="entry name" value="Small_GTP-bd"/>
</dbReference>
<sequence>MGAIFSGRHKSQVLVVGLDNSGKSSVINFLKPAKDKVAETQATVGFQVENFRHGQTQFTMFDMSGQGRYRNLWEHYYQDAQAIIFVIDSADSVRMCVVEDELKALLAHKDIANKSIPMLFFANKIDLPDALDASEISKALQLERISDRPWTIVKSNALTGEGLHEGMKWLDEKLR</sequence>
<feature type="binding site" evidence="15">
    <location>
        <position position="65"/>
    </location>
    <ligand>
        <name>GTP</name>
        <dbReference type="ChEBI" id="CHEBI:37565"/>
    </ligand>
</feature>
<keyword evidence="10 15" id="KW-0342">GTP-binding</keyword>
<keyword evidence="5" id="KW-1003">Cell membrane</keyword>
<dbReference type="PRINTS" id="PR00328">
    <property type="entry name" value="SAR1GTPBP"/>
</dbReference>
<dbReference type="Pfam" id="PF00025">
    <property type="entry name" value="Arf"/>
    <property type="match status" value="1"/>
</dbReference>
<dbReference type="PROSITE" id="PS51419">
    <property type="entry name" value="RAB"/>
    <property type="match status" value="1"/>
</dbReference>
<accession>A0A0G4IXU6</accession>
<keyword evidence="16" id="KW-0479">Metal-binding</keyword>
<dbReference type="AlphaFoldDB" id="A0A0G4IXU6"/>
<evidence type="ECO:0000256" key="9">
    <source>
        <dbReference type="ARBA" id="ARBA00022794"/>
    </source>
</evidence>
<evidence type="ECO:0000256" key="17">
    <source>
        <dbReference type="RuleBase" id="RU003925"/>
    </source>
</evidence>
<dbReference type="STRING" id="37360.A0A0G4IXU6"/>
<evidence type="ECO:0000313" key="20">
    <source>
        <dbReference type="Proteomes" id="UP000039324"/>
    </source>
</evidence>
<dbReference type="InterPro" id="IPR006689">
    <property type="entry name" value="Small_GTPase_ARF/SAR"/>
</dbReference>
<evidence type="ECO:0000256" key="10">
    <source>
        <dbReference type="ARBA" id="ARBA00023134"/>
    </source>
</evidence>
<evidence type="ECO:0000256" key="12">
    <source>
        <dbReference type="ARBA" id="ARBA00023212"/>
    </source>
</evidence>
<comment type="similarity">
    <text evidence="17">Belongs to the small GTPase superfamily. Arf family.</text>
</comment>
<keyword evidence="6" id="KW-0963">Cytoplasm</keyword>
<dbReference type="GO" id="GO:0005930">
    <property type="term" value="C:axoneme"/>
    <property type="evidence" value="ECO:0007669"/>
    <property type="project" value="UniProtKB-SubCell"/>
</dbReference>
<keyword evidence="14" id="KW-0449">Lipoprotein</keyword>
<keyword evidence="20" id="KW-1185">Reference proteome</keyword>
<keyword evidence="9" id="KW-0970">Cilium biogenesis/degradation</keyword>
<feature type="binding site" evidence="15">
    <location>
        <begin position="123"/>
        <end position="126"/>
    </location>
    <ligand>
        <name>GTP</name>
        <dbReference type="ChEBI" id="CHEBI:37565"/>
    </ligand>
</feature>
<gene>
    <name evidence="18" type="ORF">PBRA_007625</name>
    <name evidence="19" type="ORF">PLBR_LOCUS6740</name>
</gene>
<evidence type="ECO:0000256" key="11">
    <source>
        <dbReference type="ARBA" id="ARBA00023136"/>
    </source>
</evidence>
<comment type="subcellular location">
    <subcellularLocation>
        <location evidence="3">Cell projection</location>
        <location evidence="3">Cilium membrane</location>
        <topology evidence="3">Peripheral membrane protein</topology>
        <orientation evidence="3">Cytoplasmic side</orientation>
    </subcellularLocation>
    <subcellularLocation>
        <location evidence="2">Cytoplasm</location>
        <location evidence="2">Cytoskeleton</location>
        <location evidence="2">Cilium axoneme</location>
    </subcellularLocation>
    <subcellularLocation>
        <location evidence="1">Cytoplasm</location>
        <location evidence="1">Cytoskeleton</location>
        <location evidence="1">Cilium basal body</location>
    </subcellularLocation>
</comment>
<dbReference type="InterPro" id="IPR027417">
    <property type="entry name" value="P-loop_NTPase"/>
</dbReference>
<evidence type="ECO:0000256" key="1">
    <source>
        <dbReference type="ARBA" id="ARBA00004120"/>
    </source>
</evidence>
<dbReference type="GO" id="GO:0046872">
    <property type="term" value="F:metal ion binding"/>
    <property type="evidence" value="ECO:0007669"/>
    <property type="project" value="UniProtKB-KW"/>
</dbReference>
<evidence type="ECO:0000256" key="13">
    <source>
        <dbReference type="ARBA" id="ARBA00023273"/>
    </source>
</evidence>
<dbReference type="GO" id="GO:0030030">
    <property type="term" value="P:cell projection organization"/>
    <property type="evidence" value="ECO:0007669"/>
    <property type="project" value="UniProtKB-KW"/>
</dbReference>
<dbReference type="FunFam" id="3.40.50.300:FF:000457">
    <property type="entry name" value="ADP-ribosylation factor-like protein 6"/>
    <property type="match status" value="1"/>
</dbReference>
<dbReference type="OrthoDB" id="2011769at2759"/>
<evidence type="ECO:0000256" key="2">
    <source>
        <dbReference type="ARBA" id="ARBA00004430"/>
    </source>
</evidence>
<dbReference type="Proteomes" id="UP000039324">
    <property type="component" value="Unassembled WGS sequence"/>
</dbReference>
<feature type="binding site" evidence="15">
    <location>
        <begin position="17"/>
        <end position="24"/>
    </location>
    <ligand>
        <name>GTP</name>
        <dbReference type="ChEBI" id="CHEBI:37565"/>
    </ligand>
</feature>
<organism evidence="18 20">
    <name type="scientific">Plasmodiophora brassicae</name>
    <name type="common">Clubroot disease agent</name>
    <dbReference type="NCBI Taxonomy" id="37360"/>
    <lineage>
        <taxon>Eukaryota</taxon>
        <taxon>Sar</taxon>
        <taxon>Rhizaria</taxon>
        <taxon>Endomyxa</taxon>
        <taxon>Phytomyxea</taxon>
        <taxon>Plasmodiophorida</taxon>
        <taxon>Plasmodiophoridae</taxon>
        <taxon>Plasmodiophora</taxon>
    </lineage>
</organism>
<feature type="binding site" evidence="16">
    <location>
        <position position="24"/>
    </location>
    <ligand>
        <name>Mg(2+)</name>
        <dbReference type="ChEBI" id="CHEBI:18420"/>
    </ligand>
</feature>
<evidence type="ECO:0000256" key="14">
    <source>
        <dbReference type="ARBA" id="ARBA00023288"/>
    </source>
</evidence>
<proteinExistence type="inferred from homology"/>
<evidence type="ECO:0000256" key="16">
    <source>
        <dbReference type="PIRSR" id="PIRSR606689-2"/>
    </source>
</evidence>
<evidence type="ECO:0000256" key="6">
    <source>
        <dbReference type="ARBA" id="ARBA00022490"/>
    </source>
</evidence>
<dbReference type="PANTHER" id="PTHR11711">
    <property type="entry name" value="ADP RIBOSYLATION FACTOR-RELATED"/>
    <property type="match status" value="1"/>
</dbReference>
<dbReference type="GO" id="GO:0060170">
    <property type="term" value="C:ciliary membrane"/>
    <property type="evidence" value="ECO:0007669"/>
    <property type="project" value="UniProtKB-SubCell"/>
</dbReference>
<dbReference type="SMART" id="SM00177">
    <property type="entry name" value="ARF"/>
    <property type="match status" value="1"/>
</dbReference>
<evidence type="ECO:0000256" key="5">
    <source>
        <dbReference type="ARBA" id="ARBA00022475"/>
    </source>
</evidence>
<keyword evidence="19" id="KW-0496">Mitochondrion</keyword>
<feature type="binding site" evidence="16">
    <location>
        <position position="43"/>
    </location>
    <ligand>
        <name>Mg(2+)</name>
        <dbReference type="ChEBI" id="CHEBI:18420"/>
    </ligand>
</feature>
<dbReference type="EMBL" id="OVEO01000012">
    <property type="protein sequence ID" value="SPQ99525.1"/>
    <property type="molecule type" value="Genomic_DNA"/>
</dbReference>
<dbReference type="GO" id="GO:0005525">
    <property type="term" value="F:GTP binding"/>
    <property type="evidence" value="ECO:0007669"/>
    <property type="project" value="UniProtKB-KW"/>
</dbReference>
<dbReference type="PROSITE" id="PS51417">
    <property type="entry name" value="ARF"/>
    <property type="match status" value="1"/>
</dbReference>
<evidence type="ECO:0000313" key="21">
    <source>
        <dbReference type="Proteomes" id="UP000290189"/>
    </source>
</evidence>
<evidence type="ECO:0000256" key="8">
    <source>
        <dbReference type="ARBA" id="ARBA00022741"/>
    </source>
</evidence>
<keyword evidence="12" id="KW-0206">Cytoskeleton</keyword>
<evidence type="ECO:0000256" key="7">
    <source>
        <dbReference type="ARBA" id="ARBA00022707"/>
    </source>
</evidence>
<dbReference type="SUPFAM" id="SSF52540">
    <property type="entry name" value="P-loop containing nucleoside triphosphate hydrolases"/>
    <property type="match status" value="1"/>
</dbReference>
<dbReference type="Gene3D" id="3.40.50.300">
    <property type="entry name" value="P-loop containing nucleotide triphosphate hydrolases"/>
    <property type="match status" value="1"/>
</dbReference>
<evidence type="ECO:0000256" key="15">
    <source>
        <dbReference type="PIRSR" id="PIRSR606689-1"/>
    </source>
</evidence>
<keyword evidence="16" id="KW-0460">Magnesium</keyword>
<keyword evidence="7" id="KW-0519">Myristate</keyword>
<dbReference type="EMBL" id="CDSF01000095">
    <property type="protein sequence ID" value="CEO99891.1"/>
    <property type="molecule type" value="Genomic_DNA"/>
</dbReference>
<geneLocation type="mitochondrion" evidence="19"/>
<keyword evidence="11" id="KW-0472">Membrane</keyword>
<dbReference type="Proteomes" id="UP000290189">
    <property type="component" value="Unassembled WGS sequence"/>
</dbReference>